<dbReference type="CDD" id="cd01166">
    <property type="entry name" value="KdgK"/>
    <property type="match status" value="1"/>
</dbReference>
<sequence>MAKDLDLITVGRISVDLFAEQINTSFSQPQTFHKSIGGSPTNVAVAAAKLGHKSAIVTKVGVDPLGQYVVNKLTEFGVNTDFVKVAESGLTPVVLASQDPPEDPKIIFHRQPHAPDTQLAASDIDTETLLTAKIFWVSACALSNGETAKTAITWLQQRGRKQESIIDLDYRPSFWPNVEAARTAAQEAISMCTIAIGNIAECQVALGISDPQEAATELLKRGVRIAVVKMGGDGVLLATESERVVIAPLPIKLVCGLGAGDAFGGALVHGLLSGWVLQEIGEFANAAGAYLASELMCADAMPTIEILNNFIGTGGKR</sequence>
<evidence type="ECO:0000256" key="5">
    <source>
        <dbReference type="ARBA" id="ARBA00022840"/>
    </source>
</evidence>
<dbReference type="InterPro" id="IPR002139">
    <property type="entry name" value="Ribo/fructo_kinase"/>
</dbReference>
<dbReference type="Gene3D" id="2.20.150.10">
    <property type="entry name" value="putative 5-dehydro-2- deoxygluconokinase"/>
    <property type="match status" value="1"/>
</dbReference>
<accession>A0A6J6WCS1</accession>
<keyword evidence="4" id="KW-0418">Kinase</keyword>
<protein>
    <submittedName>
        <fullName evidence="7">Unannotated protein</fullName>
    </submittedName>
</protein>
<evidence type="ECO:0000256" key="2">
    <source>
        <dbReference type="ARBA" id="ARBA00022679"/>
    </source>
</evidence>
<keyword evidence="5" id="KW-0067">ATP-binding</keyword>
<evidence type="ECO:0000313" key="8">
    <source>
        <dbReference type="EMBL" id="CAB4941949.1"/>
    </source>
</evidence>
<dbReference type="EMBL" id="CAEZZY010000082">
    <property type="protein sequence ID" value="CAB4781196.1"/>
    <property type="molecule type" value="Genomic_DNA"/>
</dbReference>
<dbReference type="Gene3D" id="3.40.1190.20">
    <property type="match status" value="1"/>
</dbReference>
<evidence type="ECO:0000259" key="6">
    <source>
        <dbReference type="Pfam" id="PF00294"/>
    </source>
</evidence>
<dbReference type="NCBIfam" id="TIGR04382">
    <property type="entry name" value="myo_inos_iolC_N"/>
    <property type="match status" value="1"/>
</dbReference>
<evidence type="ECO:0000256" key="4">
    <source>
        <dbReference type="ARBA" id="ARBA00022777"/>
    </source>
</evidence>
<dbReference type="AlphaFoldDB" id="A0A6J6WCS1"/>
<reference evidence="7" key="1">
    <citation type="submission" date="2020-05" db="EMBL/GenBank/DDBJ databases">
        <authorList>
            <person name="Chiriac C."/>
            <person name="Salcher M."/>
            <person name="Ghai R."/>
            <person name="Kavagutti S V."/>
        </authorList>
    </citation>
    <scope>NUCLEOTIDE SEQUENCE</scope>
</reference>
<dbReference type="PANTHER" id="PTHR43085">
    <property type="entry name" value="HEXOKINASE FAMILY MEMBER"/>
    <property type="match status" value="1"/>
</dbReference>
<dbReference type="InterPro" id="IPR030830">
    <property type="entry name" value="Myo_inos_IolC"/>
</dbReference>
<dbReference type="InterPro" id="IPR023314">
    <property type="entry name" value="Myo_inos_IolC-like_sf"/>
</dbReference>
<dbReference type="InterPro" id="IPR050306">
    <property type="entry name" value="PfkB_Carbo_kinase"/>
</dbReference>
<comment type="similarity">
    <text evidence="1">Belongs to the carbohydrate kinase PfkB family.</text>
</comment>
<evidence type="ECO:0000313" key="7">
    <source>
        <dbReference type="EMBL" id="CAB4781196.1"/>
    </source>
</evidence>
<evidence type="ECO:0000256" key="3">
    <source>
        <dbReference type="ARBA" id="ARBA00022741"/>
    </source>
</evidence>
<organism evidence="7">
    <name type="scientific">freshwater metagenome</name>
    <dbReference type="NCBI Taxonomy" id="449393"/>
    <lineage>
        <taxon>unclassified sequences</taxon>
        <taxon>metagenomes</taxon>
        <taxon>ecological metagenomes</taxon>
    </lineage>
</organism>
<proteinExistence type="inferred from homology"/>
<feature type="domain" description="Carbohydrate kinase PfkB" evidence="6">
    <location>
        <begin position="7"/>
        <end position="303"/>
    </location>
</feature>
<evidence type="ECO:0000256" key="1">
    <source>
        <dbReference type="ARBA" id="ARBA00010688"/>
    </source>
</evidence>
<gene>
    <name evidence="7" type="ORF">UFOPK2928_00804</name>
    <name evidence="8" type="ORF">UFOPK3786_00133</name>
    <name evidence="9" type="ORF">UFOPK4010_00716</name>
</gene>
<dbReference type="GO" id="GO:0016301">
    <property type="term" value="F:kinase activity"/>
    <property type="evidence" value="ECO:0007669"/>
    <property type="project" value="UniProtKB-KW"/>
</dbReference>
<evidence type="ECO:0000313" key="9">
    <source>
        <dbReference type="EMBL" id="CAB4993088.1"/>
    </source>
</evidence>
<dbReference type="InterPro" id="IPR029056">
    <property type="entry name" value="Ribokinase-like"/>
</dbReference>
<dbReference type="GO" id="GO:0005524">
    <property type="term" value="F:ATP binding"/>
    <property type="evidence" value="ECO:0007669"/>
    <property type="project" value="UniProtKB-KW"/>
</dbReference>
<dbReference type="PRINTS" id="PR00990">
    <property type="entry name" value="RIBOKINASE"/>
</dbReference>
<keyword evidence="3" id="KW-0547">Nucleotide-binding</keyword>
<dbReference type="PANTHER" id="PTHR43085:SF49">
    <property type="entry name" value="5-DEHYDRO-2-DEOXYGLUCONOKINASE"/>
    <property type="match status" value="1"/>
</dbReference>
<dbReference type="EMBL" id="CAFBOU010000052">
    <property type="protein sequence ID" value="CAB4993088.1"/>
    <property type="molecule type" value="Genomic_DNA"/>
</dbReference>
<dbReference type="InterPro" id="IPR011611">
    <property type="entry name" value="PfkB_dom"/>
</dbReference>
<name>A0A6J6WCS1_9ZZZZ</name>
<keyword evidence="2" id="KW-0808">Transferase</keyword>
<dbReference type="Pfam" id="PF00294">
    <property type="entry name" value="PfkB"/>
    <property type="match status" value="1"/>
</dbReference>
<dbReference type="SUPFAM" id="SSF53613">
    <property type="entry name" value="Ribokinase-like"/>
    <property type="match status" value="1"/>
</dbReference>
<dbReference type="EMBL" id="CAFBNK010000011">
    <property type="protein sequence ID" value="CAB4941949.1"/>
    <property type="molecule type" value="Genomic_DNA"/>
</dbReference>